<feature type="region of interest" description="Disordered" evidence="4">
    <location>
        <begin position="421"/>
        <end position="446"/>
    </location>
</feature>
<comment type="subcellular location">
    <subcellularLocation>
        <location evidence="1">Lipid droplet</location>
    </subcellularLocation>
</comment>
<feature type="compositionally biased region" description="Polar residues" evidence="4">
    <location>
        <begin position="360"/>
        <end position="376"/>
    </location>
</feature>
<dbReference type="GO" id="GO:0019915">
    <property type="term" value="P:lipid storage"/>
    <property type="evidence" value="ECO:0007669"/>
    <property type="project" value="TreeGrafter"/>
</dbReference>
<evidence type="ECO:0000256" key="2">
    <source>
        <dbReference type="ARBA" id="ARBA00006311"/>
    </source>
</evidence>
<dbReference type="Pfam" id="PF03036">
    <property type="entry name" value="Perilipin"/>
    <property type="match status" value="1"/>
</dbReference>
<comment type="caution">
    <text evidence="5">The sequence shown here is derived from an EMBL/GenBank/DDBJ whole genome shotgun (WGS) entry which is preliminary data.</text>
</comment>
<dbReference type="InterPro" id="IPR004279">
    <property type="entry name" value="Perilipin"/>
</dbReference>
<evidence type="ECO:0008006" key="7">
    <source>
        <dbReference type="Google" id="ProtNLM"/>
    </source>
</evidence>
<name>A0A9Q0IF17_9TELE</name>
<dbReference type="AlphaFoldDB" id="A0A9Q0IF17"/>
<gene>
    <name evidence="5" type="ORF">NHX12_001517</name>
</gene>
<keyword evidence="6" id="KW-1185">Reference proteome</keyword>
<dbReference type="GO" id="GO:0010890">
    <property type="term" value="P:positive regulation of triglyceride storage"/>
    <property type="evidence" value="ECO:0007669"/>
    <property type="project" value="TreeGrafter"/>
</dbReference>
<proteinExistence type="inferred from homology"/>
<reference evidence="5" key="1">
    <citation type="submission" date="2022-07" db="EMBL/GenBank/DDBJ databases">
        <title>Chromosome-level genome of Muraenolepis orangiensis.</title>
        <authorList>
            <person name="Kim J."/>
        </authorList>
    </citation>
    <scope>NUCLEOTIDE SEQUENCE</scope>
    <source>
        <strain evidence="5">KU_S4_2022</strain>
        <tissue evidence="5">Muscle</tissue>
    </source>
</reference>
<sequence>MSFDNLSEGNVVLRVSRLPLVSSTLQTVTSVYSGVKGRYPLLGMVGAMAEVGVRSASLAALKRAAPLLQSLDTQIEVANDYACFGLDQLEKSFPVLHQSSSEVMGHLKDAFFLTLDDVQLRVLEGMDVALGGMEGLSERMWLQLQALQNSNMGRTVVLSLDELLTQLEDASAYYLPLPPTMRLWTRFRSLLLRLSLQLYHRMMKQRDALAQVLQTLEDGANKVGLGWLLDLMGFLIHQQQLFLMALLFQAEALRDLTVAQVKGQTAMLAELSAVRQLRGLPSQVQEVLVELQELAKILLQLLINSTPLYAMLQQPSNQDVEDYLNQESFTTEIAPRRESSNSLFLKAMDGRPRRRKSLYSRAQQGSGGTATPQGSPQAPPCAVNGGDPEPQEPPSETPYRRPSATELLLTPIVQLLSQGQKAFEYLSPTPNDDDEDTSSVDETAED</sequence>
<accession>A0A9Q0IF17</accession>
<feature type="compositionally biased region" description="Acidic residues" evidence="4">
    <location>
        <begin position="431"/>
        <end position="446"/>
    </location>
</feature>
<evidence type="ECO:0000313" key="5">
    <source>
        <dbReference type="EMBL" id="KAJ3598002.1"/>
    </source>
</evidence>
<comment type="similarity">
    <text evidence="2">Belongs to the perilipin family.</text>
</comment>
<organism evidence="5 6">
    <name type="scientific">Muraenolepis orangiensis</name>
    <name type="common">Patagonian moray cod</name>
    <dbReference type="NCBI Taxonomy" id="630683"/>
    <lineage>
        <taxon>Eukaryota</taxon>
        <taxon>Metazoa</taxon>
        <taxon>Chordata</taxon>
        <taxon>Craniata</taxon>
        <taxon>Vertebrata</taxon>
        <taxon>Euteleostomi</taxon>
        <taxon>Actinopterygii</taxon>
        <taxon>Neopterygii</taxon>
        <taxon>Teleostei</taxon>
        <taxon>Neoteleostei</taxon>
        <taxon>Acanthomorphata</taxon>
        <taxon>Zeiogadaria</taxon>
        <taxon>Gadariae</taxon>
        <taxon>Gadiformes</taxon>
        <taxon>Muraenolepidoidei</taxon>
        <taxon>Muraenolepididae</taxon>
        <taxon>Muraenolepis</taxon>
    </lineage>
</organism>
<dbReference type="PANTHER" id="PTHR14024">
    <property type="entry name" value="PERILIPIN"/>
    <property type="match status" value="1"/>
</dbReference>
<dbReference type="GO" id="GO:0005829">
    <property type="term" value="C:cytosol"/>
    <property type="evidence" value="ECO:0007669"/>
    <property type="project" value="TreeGrafter"/>
</dbReference>
<dbReference type="PANTHER" id="PTHR14024:SF48">
    <property type="entry name" value="PERILIPIN 6"/>
    <property type="match status" value="1"/>
</dbReference>
<dbReference type="GO" id="GO:0005811">
    <property type="term" value="C:lipid droplet"/>
    <property type="evidence" value="ECO:0007669"/>
    <property type="project" value="UniProtKB-SubCell"/>
</dbReference>
<feature type="region of interest" description="Disordered" evidence="4">
    <location>
        <begin position="351"/>
        <end position="406"/>
    </location>
</feature>
<evidence type="ECO:0000313" key="6">
    <source>
        <dbReference type="Proteomes" id="UP001148018"/>
    </source>
</evidence>
<dbReference type="OrthoDB" id="376826at2759"/>
<dbReference type="Proteomes" id="UP001148018">
    <property type="component" value="Unassembled WGS sequence"/>
</dbReference>
<evidence type="ECO:0000256" key="4">
    <source>
        <dbReference type="SAM" id="MobiDB-lite"/>
    </source>
</evidence>
<evidence type="ECO:0000256" key="1">
    <source>
        <dbReference type="ARBA" id="ARBA00004502"/>
    </source>
</evidence>
<dbReference type="EMBL" id="JANIIK010000109">
    <property type="protein sequence ID" value="KAJ3598002.1"/>
    <property type="molecule type" value="Genomic_DNA"/>
</dbReference>
<protein>
    <recommendedName>
        <fullName evidence="7">Perilipin</fullName>
    </recommendedName>
</protein>
<evidence type="ECO:0000256" key="3">
    <source>
        <dbReference type="ARBA" id="ARBA00022677"/>
    </source>
</evidence>
<keyword evidence="3" id="KW-0551">Lipid droplet</keyword>